<keyword evidence="4 6" id="KW-1133">Transmembrane helix</keyword>
<evidence type="ECO:0000313" key="7">
    <source>
        <dbReference type="EMBL" id="CAH2400967.1"/>
    </source>
</evidence>
<feature type="transmembrane region" description="Helical" evidence="6">
    <location>
        <begin position="160"/>
        <end position="184"/>
    </location>
</feature>
<dbReference type="EMBL" id="CAKXZT010000121">
    <property type="protein sequence ID" value="CAH2400967.1"/>
    <property type="molecule type" value="Genomic_DNA"/>
</dbReference>
<dbReference type="Pfam" id="PF02653">
    <property type="entry name" value="BPD_transp_2"/>
    <property type="match status" value="1"/>
</dbReference>
<reference evidence="7 8" key="1">
    <citation type="submission" date="2022-03" db="EMBL/GenBank/DDBJ databases">
        <authorList>
            <person name="Brunel B."/>
        </authorList>
    </citation>
    <scope>NUCLEOTIDE SEQUENCE [LARGE SCALE GENOMIC DNA]</scope>
    <source>
        <strain evidence="7">STM5069sample</strain>
    </source>
</reference>
<keyword evidence="5 6" id="KW-0472">Membrane</keyword>
<comment type="caution">
    <text evidence="7">The sequence shown here is derived from an EMBL/GenBank/DDBJ whole genome shotgun (WGS) entry which is preliminary data.</text>
</comment>
<keyword evidence="8" id="KW-1185">Reference proteome</keyword>
<evidence type="ECO:0000256" key="1">
    <source>
        <dbReference type="ARBA" id="ARBA00004651"/>
    </source>
</evidence>
<keyword evidence="3 6" id="KW-0812">Transmembrane</keyword>
<evidence type="ECO:0000256" key="6">
    <source>
        <dbReference type="SAM" id="Phobius"/>
    </source>
</evidence>
<feature type="transmembrane region" description="Helical" evidence="6">
    <location>
        <begin position="112"/>
        <end position="130"/>
    </location>
</feature>
<evidence type="ECO:0000256" key="4">
    <source>
        <dbReference type="ARBA" id="ARBA00022989"/>
    </source>
</evidence>
<proteinExistence type="predicted"/>
<feature type="transmembrane region" description="Helical" evidence="6">
    <location>
        <begin position="7"/>
        <end position="23"/>
    </location>
</feature>
<organism evidence="7 8">
    <name type="scientific">Mesorhizobium escarrei</name>
    <dbReference type="NCBI Taxonomy" id="666018"/>
    <lineage>
        <taxon>Bacteria</taxon>
        <taxon>Pseudomonadati</taxon>
        <taxon>Pseudomonadota</taxon>
        <taxon>Alphaproteobacteria</taxon>
        <taxon>Hyphomicrobiales</taxon>
        <taxon>Phyllobacteriaceae</taxon>
        <taxon>Mesorhizobium</taxon>
    </lineage>
</organism>
<dbReference type="CDD" id="cd06579">
    <property type="entry name" value="TM_PBP1_transp_AraH_like"/>
    <property type="match status" value="1"/>
</dbReference>
<evidence type="ECO:0000313" key="8">
    <source>
        <dbReference type="Proteomes" id="UP001153050"/>
    </source>
</evidence>
<feature type="transmembrane region" description="Helical" evidence="6">
    <location>
        <begin position="233"/>
        <end position="252"/>
    </location>
</feature>
<protein>
    <submittedName>
        <fullName evidence="7">ABC transporter permease</fullName>
    </submittedName>
</protein>
<evidence type="ECO:0000256" key="2">
    <source>
        <dbReference type="ARBA" id="ARBA00022475"/>
    </source>
</evidence>
<evidence type="ECO:0000256" key="3">
    <source>
        <dbReference type="ARBA" id="ARBA00022692"/>
    </source>
</evidence>
<name>A0ABM9DW58_9HYPH</name>
<feature type="transmembrane region" description="Helical" evidence="6">
    <location>
        <begin position="284"/>
        <end position="302"/>
    </location>
</feature>
<dbReference type="PANTHER" id="PTHR32196">
    <property type="entry name" value="ABC TRANSPORTER PERMEASE PROTEIN YPHD-RELATED-RELATED"/>
    <property type="match status" value="1"/>
</dbReference>
<keyword evidence="2" id="KW-1003">Cell membrane</keyword>
<dbReference type="Proteomes" id="UP001153050">
    <property type="component" value="Unassembled WGS sequence"/>
</dbReference>
<gene>
    <name evidence="7" type="ORF">MES5069_270179</name>
</gene>
<dbReference type="InterPro" id="IPR001851">
    <property type="entry name" value="ABC_transp_permease"/>
</dbReference>
<feature type="transmembrane region" description="Helical" evidence="6">
    <location>
        <begin position="205"/>
        <end position="227"/>
    </location>
</feature>
<evidence type="ECO:0000256" key="5">
    <source>
        <dbReference type="ARBA" id="ARBA00023136"/>
    </source>
</evidence>
<comment type="subcellular location">
    <subcellularLocation>
        <location evidence="1">Cell membrane</location>
        <topology evidence="1">Multi-pass membrane protein</topology>
    </subcellularLocation>
</comment>
<sequence length="311" mass="32415">MEHIRTMLPPAVLVGMVLIVGLYDPTFFSLSNFETVISDTMSLFLMATGLTLVIMMGGIDLSVQAVASMASCILAVYLPELGFLAIPLAVLGGTIAGFLSGFVSIALRIPSFIATLAAGGLVTSAAYWFSDTRSVDIAEDLTGRYLNWSVGTTAGISNDIWVGAVFLLILGVLLGATPFGRYVRAVGAQERAVIASGINVNRVKIATFMLSGTMAAVAGVMMAARLGSGSPTLANEFLLPAIAAVIVGGTAITGGVGSIWRTLVGALIIQVVRIGMTFMGVSVFIQQIIFGFILVAAVAVTMDRKKILVIK</sequence>
<feature type="transmembrane region" description="Helical" evidence="6">
    <location>
        <begin position="84"/>
        <end position="105"/>
    </location>
</feature>
<dbReference type="PANTHER" id="PTHR32196:SF72">
    <property type="entry name" value="RIBOSE IMPORT PERMEASE PROTEIN RBSC"/>
    <property type="match status" value="1"/>
</dbReference>
<accession>A0ABM9DW58</accession>